<dbReference type="InterPro" id="IPR012349">
    <property type="entry name" value="Split_barrel_FMN-bd"/>
</dbReference>
<keyword evidence="2" id="KW-1185">Reference proteome</keyword>
<dbReference type="RefSeq" id="WP_133613671.1">
    <property type="nucleotide sequence ID" value="NZ_SNYW01000008.1"/>
</dbReference>
<sequence>MKLDPAILALIKGPVAMSVATRDATHVPSLCHAYGCRWQAKEQVLRLFVLADEAQPLLADLAANGEIAAVFSDVRSFRSLQIKGNDGRAAPFDAQDARERARHYRQTSAELVALGYPEGPAQGYFSAPESGPFVTLVFRPRDVFQQTPGPGAGQRLTDLADFAAAAA</sequence>
<dbReference type="SUPFAM" id="SSF50475">
    <property type="entry name" value="FMN-binding split barrel"/>
    <property type="match status" value="1"/>
</dbReference>
<evidence type="ECO:0000313" key="1">
    <source>
        <dbReference type="EMBL" id="TDQ82386.1"/>
    </source>
</evidence>
<dbReference type="EMBL" id="SNYW01000008">
    <property type="protein sequence ID" value="TDQ82386.1"/>
    <property type="molecule type" value="Genomic_DNA"/>
</dbReference>
<dbReference type="OrthoDB" id="2618648at2"/>
<accession>A0A4R6WRD6</accession>
<comment type="caution">
    <text evidence="1">The sequence shown here is derived from an EMBL/GenBank/DDBJ whole genome shotgun (WGS) entry which is preliminary data.</text>
</comment>
<dbReference type="Gene3D" id="2.30.110.10">
    <property type="entry name" value="Electron Transport, Fmn-binding Protein, Chain A"/>
    <property type="match status" value="1"/>
</dbReference>
<reference evidence="1 2" key="1">
    <citation type="submission" date="2019-03" db="EMBL/GenBank/DDBJ databases">
        <title>Genomic Encyclopedia of Type Strains, Phase III (KMG-III): the genomes of soil and plant-associated and newly described type strains.</title>
        <authorList>
            <person name="Whitman W."/>
        </authorList>
    </citation>
    <scope>NUCLEOTIDE SEQUENCE [LARGE SCALE GENOMIC DNA]</scope>
    <source>
        <strain evidence="1 2">CGMCC 1.7660</strain>
    </source>
</reference>
<protein>
    <recommendedName>
        <fullName evidence="3">Pyridoxamine 5'-phosphate oxidase putative domain-containing protein</fullName>
    </recommendedName>
</protein>
<dbReference type="Proteomes" id="UP000295783">
    <property type="component" value="Unassembled WGS sequence"/>
</dbReference>
<proteinExistence type="predicted"/>
<dbReference type="AlphaFoldDB" id="A0A4R6WRD6"/>
<evidence type="ECO:0000313" key="2">
    <source>
        <dbReference type="Proteomes" id="UP000295783"/>
    </source>
</evidence>
<gene>
    <name evidence="1" type="ORF">A8950_2209</name>
</gene>
<organism evidence="1 2">
    <name type="scientific">Dongia mobilis</name>
    <dbReference type="NCBI Taxonomy" id="578943"/>
    <lineage>
        <taxon>Bacteria</taxon>
        <taxon>Pseudomonadati</taxon>
        <taxon>Pseudomonadota</taxon>
        <taxon>Alphaproteobacteria</taxon>
        <taxon>Rhodospirillales</taxon>
        <taxon>Dongiaceae</taxon>
        <taxon>Dongia</taxon>
    </lineage>
</organism>
<evidence type="ECO:0008006" key="3">
    <source>
        <dbReference type="Google" id="ProtNLM"/>
    </source>
</evidence>
<name>A0A4R6WRD6_9PROT</name>